<name>A0AAV5V906_9BILA</name>
<dbReference type="PANTHER" id="PTHR11040:SF76">
    <property type="entry name" value="ZINC TRANSPORTER ZIP3"/>
    <property type="match status" value="1"/>
</dbReference>
<feature type="non-terminal residue" evidence="6">
    <location>
        <position position="1"/>
    </location>
</feature>
<feature type="non-terminal residue" evidence="6">
    <location>
        <position position="239"/>
    </location>
</feature>
<evidence type="ECO:0008006" key="8">
    <source>
        <dbReference type="Google" id="ProtNLM"/>
    </source>
</evidence>
<keyword evidence="2 5" id="KW-0812">Transmembrane</keyword>
<feature type="transmembrane region" description="Helical" evidence="5">
    <location>
        <begin position="20"/>
        <end position="39"/>
    </location>
</feature>
<feature type="transmembrane region" description="Helical" evidence="5">
    <location>
        <begin position="96"/>
        <end position="113"/>
    </location>
</feature>
<dbReference type="Pfam" id="PF02535">
    <property type="entry name" value="Zip"/>
    <property type="match status" value="1"/>
</dbReference>
<dbReference type="GO" id="GO:0005886">
    <property type="term" value="C:plasma membrane"/>
    <property type="evidence" value="ECO:0007669"/>
    <property type="project" value="TreeGrafter"/>
</dbReference>
<accession>A0AAV5V906</accession>
<feature type="transmembrane region" description="Helical" evidence="5">
    <location>
        <begin position="203"/>
        <end position="223"/>
    </location>
</feature>
<keyword evidence="7" id="KW-1185">Reference proteome</keyword>
<dbReference type="Proteomes" id="UP001432322">
    <property type="component" value="Unassembled WGS sequence"/>
</dbReference>
<evidence type="ECO:0000256" key="2">
    <source>
        <dbReference type="ARBA" id="ARBA00022692"/>
    </source>
</evidence>
<evidence type="ECO:0000313" key="6">
    <source>
        <dbReference type="EMBL" id="GMT15231.1"/>
    </source>
</evidence>
<dbReference type="PANTHER" id="PTHR11040">
    <property type="entry name" value="ZINC/IRON TRANSPORTER"/>
    <property type="match status" value="1"/>
</dbReference>
<evidence type="ECO:0000313" key="7">
    <source>
        <dbReference type="Proteomes" id="UP001432322"/>
    </source>
</evidence>
<proteinExistence type="predicted"/>
<dbReference type="EMBL" id="BTSY01000002">
    <property type="protein sequence ID" value="GMT15231.1"/>
    <property type="molecule type" value="Genomic_DNA"/>
</dbReference>
<evidence type="ECO:0000256" key="3">
    <source>
        <dbReference type="ARBA" id="ARBA00022989"/>
    </source>
</evidence>
<sequence length="239" mass="26484">TEMLKIDFSEMGNEYLKTIFFSVMFAVTMICGLLPVKILRHLRSNTNSIETFAAVISILSCFSGGVFFGVCLLDMLPDALESYEEFKQHANFDLDLPIVPIIIGIGFFFIYIFDQAMAVCCGGHAHSHDVASSLTSAHQQPRMETDEMVKRRSITSISTADTLNLTSRGEGRNAYLKSLTFIFAFLLHVSLEGFALGVQKDDLSGINLFIGIVLHKGIAAFSIGTRLYQNHPRNPAFVI</sequence>
<dbReference type="AlphaFoldDB" id="A0AAV5V906"/>
<comment type="subcellular location">
    <subcellularLocation>
        <location evidence="1">Membrane</location>
        <topology evidence="1">Multi-pass membrane protein</topology>
    </subcellularLocation>
</comment>
<feature type="transmembrane region" description="Helical" evidence="5">
    <location>
        <begin position="174"/>
        <end position="191"/>
    </location>
</feature>
<reference evidence="6" key="1">
    <citation type="submission" date="2023-10" db="EMBL/GenBank/DDBJ databases">
        <title>Genome assembly of Pristionchus species.</title>
        <authorList>
            <person name="Yoshida K."/>
            <person name="Sommer R.J."/>
        </authorList>
    </citation>
    <scope>NUCLEOTIDE SEQUENCE</scope>
    <source>
        <strain evidence="6">RS5133</strain>
    </source>
</reference>
<evidence type="ECO:0000256" key="5">
    <source>
        <dbReference type="SAM" id="Phobius"/>
    </source>
</evidence>
<comment type="caution">
    <text evidence="6">The sequence shown here is derived from an EMBL/GenBank/DDBJ whole genome shotgun (WGS) entry which is preliminary data.</text>
</comment>
<evidence type="ECO:0000256" key="1">
    <source>
        <dbReference type="ARBA" id="ARBA00004141"/>
    </source>
</evidence>
<dbReference type="GO" id="GO:0005385">
    <property type="term" value="F:zinc ion transmembrane transporter activity"/>
    <property type="evidence" value="ECO:0007669"/>
    <property type="project" value="TreeGrafter"/>
</dbReference>
<feature type="transmembrane region" description="Helical" evidence="5">
    <location>
        <begin position="51"/>
        <end position="76"/>
    </location>
</feature>
<keyword evidence="3 5" id="KW-1133">Transmembrane helix</keyword>
<evidence type="ECO:0000256" key="4">
    <source>
        <dbReference type="ARBA" id="ARBA00023136"/>
    </source>
</evidence>
<gene>
    <name evidence="6" type="ORF">PFISCL1PPCAC_6528</name>
</gene>
<dbReference type="InterPro" id="IPR003689">
    <property type="entry name" value="ZIP"/>
</dbReference>
<organism evidence="6 7">
    <name type="scientific">Pristionchus fissidentatus</name>
    <dbReference type="NCBI Taxonomy" id="1538716"/>
    <lineage>
        <taxon>Eukaryota</taxon>
        <taxon>Metazoa</taxon>
        <taxon>Ecdysozoa</taxon>
        <taxon>Nematoda</taxon>
        <taxon>Chromadorea</taxon>
        <taxon>Rhabditida</taxon>
        <taxon>Rhabditina</taxon>
        <taxon>Diplogasteromorpha</taxon>
        <taxon>Diplogasteroidea</taxon>
        <taxon>Neodiplogasteridae</taxon>
        <taxon>Pristionchus</taxon>
    </lineage>
</organism>
<protein>
    <recommendedName>
        <fullName evidence="8">Zinc transporter</fullName>
    </recommendedName>
</protein>
<keyword evidence="4 5" id="KW-0472">Membrane</keyword>